<keyword evidence="3" id="KW-1185">Reference proteome</keyword>
<dbReference type="AlphaFoldDB" id="A0A1B0B7Z9"/>
<dbReference type="VEuPathDB" id="VectorBase:GPPI021748"/>
<feature type="compositionally biased region" description="Low complexity" evidence="1">
    <location>
        <begin position="375"/>
        <end position="385"/>
    </location>
</feature>
<evidence type="ECO:0000313" key="3">
    <source>
        <dbReference type="Proteomes" id="UP000092460"/>
    </source>
</evidence>
<accession>A0A1B0B7Z9</accession>
<feature type="region of interest" description="Disordered" evidence="1">
    <location>
        <begin position="89"/>
        <end position="108"/>
    </location>
</feature>
<dbReference type="Proteomes" id="UP000092460">
    <property type="component" value="Unassembled WGS sequence"/>
</dbReference>
<dbReference type="EMBL" id="JXJN01009753">
    <property type="status" value="NOT_ANNOTATED_CDS"/>
    <property type="molecule type" value="Genomic_DNA"/>
</dbReference>
<evidence type="ECO:0000313" key="2">
    <source>
        <dbReference type="EnsemblMetazoa" id="GPPI021748-PA"/>
    </source>
</evidence>
<feature type="compositionally biased region" description="Basic and acidic residues" evidence="1">
    <location>
        <begin position="306"/>
        <end position="317"/>
    </location>
</feature>
<feature type="region of interest" description="Disordered" evidence="1">
    <location>
        <begin position="203"/>
        <end position="253"/>
    </location>
</feature>
<name>A0A1B0B7Z9_9MUSC</name>
<sequence>MTTTIENMEYGIFPIQPQNIRTLQQRHQLGQPYEQPADQITKWSLKKTLSNHYSYRGLYEPSIENHENMLNARDDAKPERYLSIYHSELMRQQKQQQQQQQQQQPVSQHHYELYQNSSIDNVNNKKIVRNIEESKCAKNCLHPQGSHKNGLSATYYLTTMSSPITTAKAITSAIRRNNFLAKTKTNQTLLSIEFLKNPYNSSSTSSSLSISQLRQPSKQSSSKNVYHNSNSNSNSNNNNNLYKPSQMPSMKSERYVQSAYKTHLNNNKNNHYNNDKSYNLNRNRKIPANMKKREHQRVHIAHRMQHKEVKTHRETINRRNHHEQQQLPWPASRNKRDKESFKKRNRRETEESDLSFNSSESNQETTSLRSAIVSTTTAPTNLAPTTTEHMSMSTYHNESLNYHHLIPLIAIKSKRGRSLVRVPAEVLKKPKESVVIIDDGEEFDSGAQRQREFAALASMGGEDKSEDYSHDDEPRALPLRPILPNPYEDEEMSVVYAEQHSEIRLMCEVDLDIASTMWYKNGQLTWKNTVSSTTARGYNNLQFPPNASS</sequence>
<feature type="region of interest" description="Disordered" evidence="1">
    <location>
        <begin position="263"/>
        <end position="282"/>
    </location>
</feature>
<feature type="compositionally biased region" description="Low complexity" evidence="1">
    <location>
        <begin position="220"/>
        <end position="240"/>
    </location>
</feature>
<feature type="compositionally biased region" description="Low complexity" evidence="1">
    <location>
        <begin position="263"/>
        <end position="281"/>
    </location>
</feature>
<organism evidence="2 3">
    <name type="scientific">Glossina palpalis gambiensis</name>
    <dbReference type="NCBI Taxonomy" id="67801"/>
    <lineage>
        <taxon>Eukaryota</taxon>
        <taxon>Metazoa</taxon>
        <taxon>Ecdysozoa</taxon>
        <taxon>Arthropoda</taxon>
        <taxon>Hexapoda</taxon>
        <taxon>Insecta</taxon>
        <taxon>Pterygota</taxon>
        <taxon>Neoptera</taxon>
        <taxon>Endopterygota</taxon>
        <taxon>Diptera</taxon>
        <taxon>Brachycera</taxon>
        <taxon>Muscomorpha</taxon>
        <taxon>Hippoboscoidea</taxon>
        <taxon>Glossinidae</taxon>
        <taxon>Glossina</taxon>
    </lineage>
</organism>
<feature type="region of interest" description="Disordered" evidence="1">
    <location>
        <begin position="305"/>
        <end position="385"/>
    </location>
</feature>
<reference evidence="3" key="1">
    <citation type="submission" date="2015-01" db="EMBL/GenBank/DDBJ databases">
        <authorList>
            <person name="Aksoy S."/>
            <person name="Warren W."/>
            <person name="Wilson R.K."/>
        </authorList>
    </citation>
    <scope>NUCLEOTIDE SEQUENCE [LARGE SCALE GENOMIC DNA]</scope>
    <source>
        <strain evidence="3">IAEA</strain>
    </source>
</reference>
<evidence type="ECO:0000256" key="1">
    <source>
        <dbReference type="SAM" id="MobiDB-lite"/>
    </source>
</evidence>
<protein>
    <recommendedName>
        <fullName evidence="4">Ig-like domain-containing protein</fullName>
    </recommendedName>
</protein>
<evidence type="ECO:0008006" key="4">
    <source>
        <dbReference type="Google" id="ProtNLM"/>
    </source>
</evidence>
<proteinExistence type="predicted"/>
<feature type="compositionally biased region" description="Polar residues" evidence="1">
    <location>
        <begin position="354"/>
        <end position="374"/>
    </location>
</feature>
<feature type="compositionally biased region" description="Low complexity" evidence="1">
    <location>
        <begin position="92"/>
        <end position="104"/>
    </location>
</feature>
<dbReference type="EnsemblMetazoa" id="GPPI021748-RA">
    <property type="protein sequence ID" value="GPPI021748-PA"/>
    <property type="gene ID" value="GPPI021748"/>
</dbReference>
<reference evidence="2" key="2">
    <citation type="submission" date="2020-05" db="UniProtKB">
        <authorList>
            <consortium name="EnsemblMetazoa"/>
        </authorList>
    </citation>
    <scope>IDENTIFICATION</scope>
    <source>
        <strain evidence="2">IAEA</strain>
    </source>
</reference>